<reference evidence="2 3" key="1">
    <citation type="submission" date="2019-09" db="EMBL/GenBank/DDBJ databases">
        <authorList>
            <person name="Chandra G."/>
            <person name="Truman W A."/>
        </authorList>
    </citation>
    <scope>NUCLEOTIDE SEQUENCE [LARGE SCALE GENOMIC DNA]</scope>
    <source>
        <strain evidence="2">PS631</strain>
    </source>
</reference>
<gene>
    <name evidence="2" type="ORF">PS631_00275</name>
</gene>
<proteinExistence type="predicted"/>
<dbReference type="OrthoDB" id="7031491at2"/>
<dbReference type="AlphaFoldDB" id="A0A5E6PMA0"/>
<evidence type="ECO:0000313" key="3">
    <source>
        <dbReference type="Proteomes" id="UP000399692"/>
    </source>
</evidence>
<dbReference type="Proteomes" id="UP000399692">
    <property type="component" value="Unassembled WGS sequence"/>
</dbReference>
<evidence type="ECO:0000256" key="1">
    <source>
        <dbReference type="SAM" id="MobiDB-lite"/>
    </source>
</evidence>
<dbReference type="RefSeq" id="WP_101320128.1">
    <property type="nucleotide sequence ID" value="NZ_CABVHC010000002.1"/>
</dbReference>
<accession>A0A5E6PMA0</accession>
<sequence length="61" mass="6449">MDIDEKAPGNISQQGVGGTTDNETAHDPMPPLPEDEDAGLDEEMSDVETNNTVSSEHPDPA</sequence>
<organism evidence="2 3">
    <name type="scientific">Pseudomonas fluorescens</name>
    <dbReference type="NCBI Taxonomy" id="294"/>
    <lineage>
        <taxon>Bacteria</taxon>
        <taxon>Pseudomonadati</taxon>
        <taxon>Pseudomonadota</taxon>
        <taxon>Gammaproteobacteria</taxon>
        <taxon>Pseudomonadales</taxon>
        <taxon>Pseudomonadaceae</taxon>
        <taxon>Pseudomonas</taxon>
    </lineage>
</organism>
<protein>
    <submittedName>
        <fullName evidence="2">Uncharacterized protein</fullName>
    </submittedName>
</protein>
<name>A0A5E6PMA0_PSEFL</name>
<feature type="compositionally biased region" description="Acidic residues" evidence="1">
    <location>
        <begin position="33"/>
        <end position="46"/>
    </location>
</feature>
<feature type="compositionally biased region" description="Polar residues" evidence="1">
    <location>
        <begin position="10"/>
        <end position="22"/>
    </location>
</feature>
<dbReference type="EMBL" id="CABVHF010000001">
    <property type="protein sequence ID" value="VVM40854.1"/>
    <property type="molecule type" value="Genomic_DNA"/>
</dbReference>
<evidence type="ECO:0000313" key="2">
    <source>
        <dbReference type="EMBL" id="VVM40854.1"/>
    </source>
</evidence>
<feature type="region of interest" description="Disordered" evidence="1">
    <location>
        <begin position="1"/>
        <end position="61"/>
    </location>
</feature>